<evidence type="ECO:0000256" key="7">
    <source>
        <dbReference type="ARBA" id="ARBA00023146"/>
    </source>
</evidence>
<evidence type="ECO:0000256" key="9">
    <source>
        <dbReference type="SAM" id="MobiDB-lite"/>
    </source>
</evidence>
<evidence type="ECO:0000256" key="8">
    <source>
        <dbReference type="ARBA" id="ARBA00029936"/>
    </source>
</evidence>
<evidence type="ECO:0000313" key="11">
    <source>
        <dbReference type="EMBL" id="KAK5990350.1"/>
    </source>
</evidence>
<keyword evidence="6" id="KW-0648">Protein biosynthesis</keyword>
<comment type="similarity">
    <text evidence="1">Belongs to the class-I aminoacyl-tRNA synthetase family.</text>
</comment>
<dbReference type="PANTHER" id="PTHR11946:SF109">
    <property type="entry name" value="VALINE--TRNA LIGASE"/>
    <property type="match status" value="1"/>
</dbReference>
<organism evidence="11 12">
    <name type="scientific">Cladobotryum mycophilum</name>
    <dbReference type="NCBI Taxonomy" id="491253"/>
    <lineage>
        <taxon>Eukaryota</taxon>
        <taxon>Fungi</taxon>
        <taxon>Dikarya</taxon>
        <taxon>Ascomycota</taxon>
        <taxon>Pezizomycotina</taxon>
        <taxon>Sordariomycetes</taxon>
        <taxon>Hypocreomycetidae</taxon>
        <taxon>Hypocreales</taxon>
        <taxon>Hypocreaceae</taxon>
        <taxon>Cladobotryum</taxon>
    </lineage>
</organism>
<evidence type="ECO:0000256" key="6">
    <source>
        <dbReference type="ARBA" id="ARBA00022917"/>
    </source>
</evidence>
<dbReference type="InterPro" id="IPR010978">
    <property type="entry name" value="tRNA-bd_arm"/>
</dbReference>
<evidence type="ECO:0000313" key="12">
    <source>
        <dbReference type="Proteomes" id="UP001338125"/>
    </source>
</evidence>
<keyword evidence="3" id="KW-0436">Ligase</keyword>
<keyword evidence="7" id="KW-0030">Aminoacyl-tRNA synthetase</keyword>
<proteinExistence type="inferred from homology"/>
<protein>
    <recommendedName>
        <fullName evidence="2">valine--tRNA ligase</fullName>
        <ecNumber evidence="2">6.1.1.9</ecNumber>
    </recommendedName>
    <alternativeName>
        <fullName evidence="8">Valyl-tRNA synthetase</fullName>
    </alternativeName>
</protein>
<reference evidence="11 12" key="1">
    <citation type="submission" date="2024-01" db="EMBL/GenBank/DDBJ databases">
        <title>Complete genome of Cladobotryum mycophilum ATHUM6906.</title>
        <authorList>
            <person name="Christinaki A.C."/>
            <person name="Myridakis A.I."/>
            <person name="Kouvelis V.N."/>
        </authorList>
    </citation>
    <scope>NUCLEOTIDE SEQUENCE [LARGE SCALE GENOMIC DNA]</scope>
    <source>
        <strain evidence="11 12">ATHUM6906</strain>
    </source>
</reference>
<evidence type="ECO:0000256" key="3">
    <source>
        <dbReference type="ARBA" id="ARBA00022598"/>
    </source>
</evidence>
<evidence type="ECO:0000256" key="1">
    <source>
        <dbReference type="ARBA" id="ARBA00005594"/>
    </source>
</evidence>
<feature type="region of interest" description="Disordered" evidence="9">
    <location>
        <begin position="100"/>
        <end position="149"/>
    </location>
</feature>
<keyword evidence="4" id="KW-0547">Nucleotide-binding</keyword>
<sequence length="149" mass="16503">MIAKYPTYNPVFDDPESEKAYELVLDCTKATRSLMAGYTVKDRAEVIIQAFNEEALKTCQNEVASIKSLSGKGSVAYSVFLHVKGCVDMDAEIAKAQKKLERTDTSLQKQEKALADPGYKEKVSAAVQESDQKRLADTKQEKSSLEETV</sequence>
<dbReference type="Proteomes" id="UP001338125">
    <property type="component" value="Unassembled WGS sequence"/>
</dbReference>
<feature type="domain" description="Valyl-tRNA synthetase tRNA-binding arm" evidence="10">
    <location>
        <begin position="88"/>
        <end position="147"/>
    </location>
</feature>
<evidence type="ECO:0000259" key="10">
    <source>
        <dbReference type="Pfam" id="PF10458"/>
    </source>
</evidence>
<feature type="compositionally biased region" description="Basic and acidic residues" evidence="9">
    <location>
        <begin position="100"/>
        <end position="123"/>
    </location>
</feature>
<dbReference type="PANTHER" id="PTHR11946">
    <property type="entry name" value="VALYL-TRNA SYNTHETASES"/>
    <property type="match status" value="1"/>
</dbReference>
<keyword evidence="5" id="KW-0067">ATP-binding</keyword>
<dbReference type="InterPro" id="IPR009080">
    <property type="entry name" value="tRNAsynth_Ia_anticodon-bd"/>
</dbReference>
<evidence type="ECO:0000256" key="5">
    <source>
        <dbReference type="ARBA" id="ARBA00022840"/>
    </source>
</evidence>
<dbReference type="EC" id="6.1.1.9" evidence="2"/>
<dbReference type="Pfam" id="PF10458">
    <property type="entry name" value="Val_tRNA-synt_C"/>
    <property type="match status" value="1"/>
</dbReference>
<name>A0ABR0SF00_9HYPO</name>
<dbReference type="InterPro" id="IPR002303">
    <property type="entry name" value="Valyl-tRNA_ligase"/>
</dbReference>
<evidence type="ECO:0000256" key="2">
    <source>
        <dbReference type="ARBA" id="ARBA00013169"/>
    </source>
</evidence>
<dbReference type="InterPro" id="IPR019499">
    <property type="entry name" value="Val-tRNA_synth_tRNA-bd"/>
</dbReference>
<feature type="compositionally biased region" description="Basic and acidic residues" evidence="9">
    <location>
        <begin position="130"/>
        <end position="149"/>
    </location>
</feature>
<keyword evidence="12" id="KW-1185">Reference proteome</keyword>
<dbReference type="EMBL" id="JAVFKD010000014">
    <property type="protein sequence ID" value="KAK5990350.1"/>
    <property type="molecule type" value="Genomic_DNA"/>
</dbReference>
<dbReference type="SUPFAM" id="SSF47323">
    <property type="entry name" value="Anticodon-binding domain of a subclass of class I aminoacyl-tRNA synthetases"/>
    <property type="match status" value="1"/>
</dbReference>
<dbReference type="InterPro" id="IPR037118">
    <property type="entry name" value="Val-tRNA_synth_C_sf"/>
</dbReference>
<comment type="caution">
    <text evidence="11">The sequence shown here is derived from an EMBL/GenBank/DDBJ whole genome shotgun (WGS) entry which is preliminary data.</text>
</comment>
<gene>
    <name evidence="11" type="ORF">PT974_08617</name>
</gene>
<evidence type="ECO:0000256" key="4">
    <source>
        <dbReference type="ARBA" id="ARBA00022741"/>
    </source>
</evidence>
<accession>A0ABR0SF00</accession>
<dbReference type="SUPFAM" id="SSF46589">
    <property type="entry name" value="tRNA-binding arm"/>
    <property type="match status" value="1"/>
</dbReference>
<dbReference type="Gene3D" id="1.10.287.380">
    <property type="entry name" value="Valyl-tRNA synthetase, C-terminal domain"/>
    <property type="match status" value="1"/>
</dbReference>